<protein>
    <submittedName>
        <fullName evidence="1">Uncharacterized protein</fullName>
    </submittedName>
</protein>
<evidence type="ECO:0000313" key="1">
    <source>
        <dbReference type="EMBL" id="SIS21736.1"/>
    </source>
</evidence>
<accession>A0A1N7HA53</accession>
<keyword evidence="2" id="KW-1185">Reference proteome</keyword>
<organism evidence="1 2">
    <name type="scientific">Natronorubrum thiooxidans</name>
    <dbReference type="NCBI Taxonomy" id="308853"/>
    <lineage>
        <taxon>Archaea</taxon>
        <taxon>Methanobacteriati</taxon>
        <taxon>Methanobacteriota</taxon>
        <taxon>Stenosarchaea group</taxon>
        <taxon>Halobacteria</taxon>
        <taxon>Halobacteriales</taxon>
        <taxon>Natrialbaceae</taxon>
        <taxon>Natronorubrum</taxon>
    </lineage>
</organism>
<gene>
    <name evidence="1" type="ORF">SAMN05421752_1408</name>
</gene>
<reference evidence="2" key="1">
    <citation type="submission" date="2017-01" db="EMBL/GenBank/DDBJ databases">
        <authorList>
            <person name="Varghese N."/>
            <person name="Submissions S."/>
        </authorList>
    </citation>
    <scope>NUCLEOTIDE SEQUENCE [LARGE SCALE GENOMIC DNA]</scope>
    <source>
        <strain evidence="2">type strain: HArc-</strain>
    </source>
</reference>
<dbReference type="EMBL" id="FTNR01000040">
    <property type="protein sequence ID" value="SIS21736.1"/>
    <property type="molecule type" value="Genomic_DNA"/>
</dbReference>
<dbReference type="AlphaFoldDB" id="A0A1N7HA53"/>
<dbReference type="Proteomes" id="UP000185936">
    <property type="component" value="Unassembled WGS sequence"/>
</dbReference>
<proteinExistence type="predicted"/>
<name>A0A1N7HA53_9EURY</name>
<sequence length="68" mass="7855">MMFCSRCQSPAGRSSCDDLEGRLESIAKHPNFHTDRCADCQHHPKNCTCEEYRPYNMVSDRTETEEAQ</sequence>
<dbReference type="STRING" id="308853.SAMN05421752_1408"/>
<evidence type="ECO:0000313" key="2">
    <source>
        <dbReference type="Proteomes" id="UP000185936"/>
    </source>
</evidence>